<evidence type="ECO:0000259" key="8">
    <source>
        <dbReference type="PROSITE" id="PS50835"/>
    </source>
</evidence>
<dbReference type="PROSITE" id="PS50835">
    <property type="entry name" value="IG_LIKE"/>
    <property type="match status" value="2"/>
</dbReference>
<evidence type="ECO:0000256" key="3">
    <source>
        <dbReference type="ARBA" id="ARBA00022737"/>
    </source>
</evidence>
<evidence type="ECO:0000313" key="9">
    <source>
        <dbReference type="EMBL" id="CAG5865294.1"/>
    </source>
</evidence>
<keyword evidence="6" id="KW-0393">Immunoglobulin domain</keyword>
<keyword evidence="2" id="KW-0732">Signal</keyword>
<accession>A0A8S4ABC7</accession>
<evidence type="ECO:0000256" key="2">
    <source>
        <dbReference type="ARBA" id="ARBA00022729"/>
    </source>
</evidence>
<dbReference type="InterPro" id="IPR004074">
    <property type="entry name" value="IL-1_rcpt_I/II-typ"/>
</dbReference>
<feature type="domain" description="Ig-like" evidence="8">
    <location>
        <begin position="207"/>
        <end position="315"/>
    </location>
</feature>
<evidence type="ECO:0000256" key="5">
    <source>
        <dbReference type="ARBA" id="ARBA00023180"/>
    </source>
</evidence>
<keyword evidence="7" id="KW-0812">Transmembrane</keyword>
<dbReference type="InterPro" id="IPR015621">
    <property type="entry name" value="IL-1_rcpt_fam"/>
</dbReference>
<keyword evidence="10" id="KW-1185">Reference proteome</keyword>
<keyword evidence="5" id="KW-0325">Glycoprotein</keyword>
<gene>
    <name evidence="9" type="ORF">MMEN_LOCUS1955</name>
</gene>
<dbReference type="PANTHER" id="PTHR11890:SF18">
    <property type="entry name" value="LYMPHOCYTE ACTIVATION GENE 3 PROTEIN"/>
    <property type="match status" value="1"/>
</dbReference>
<dbReference type="SMART" id="SM00409">
    <property type="entry name" value="IG"/>
    <property type="match status" value="2"/>
</dbReference>
<feature type="domain" description="Ig-like" evidence="8">
    <location>
        <begin position="60"/>
        <end position="150"/>
    </location>
</feature>
<feature type="transmembrane region" description="Helical" evidence="7">
    <location>
        <begin position="321"/>
        <end position="346"/>
    </location>
</feature>
<dbReference type="AlphaFoldDB" id="A0A8S4ABC7"/>
<comment type="caution">
    <text evidence="9">The sequence shown here is derived from an EMBL/GenBank/DDBJ whole genome shotgun (WGS) entry which is preliminary data.</text>
</comment>
<dbReference type="InterPro" id="IPR003599">
    <property type="entry name" value="Ig_sub"/>
</dbReference>
<dbReference type="InterPro" id="IPR036179">
    <property type="entry name" value="Ig-like_dom_sf"/>
</dbReference>
<comment type="similarity">
    <text evidence="1">Belongs to the interleukin-1 receptor family.</text>
</comment>
<organism evidence="9 10">
    <name type="scientific">Menidia menidia</name>
    <name type="common">Atlantic silverside</name>
    <dbReference type="NCBI Taxonomy" id="238744"/>
    <lineage>
        <taxon>Eukaryota</taxon>
        <taxon>Metazoa</taxon>
        <taxon>Chordata</taxon>
        <taxon>Craniata</taxon>
        <taxon>Vertebrata</taxon>
        <taxon>Euteleostomi</taxon>
        <taxon>Actinopterygii</taxon>
        <taxon>Neopterygii</taxon>
        <taxon>Teleostei</taxon>
        <taxon>Neoteleostei</taxon>
        <taxon>Acanthomorphata</taxon>
        <taxon>Ovalentaria</taxon>
        <taxon>Atherinomorphae</taxon>
        <taxon>Atheriniformes</taxon>
        <taxon>Atherinopsidae</taxon>
        <taxon>Menidiinae</taxon>
        <taxon>Menidia</taxon>
    </lineage>
</organism>
<evidence type="ECO:0000256" key="4">
    <source>
        <dbReference type="ARBA" id="ARBA00023157"/>
    </source>
</evidence>
<reference evidence="9" key="1">
    <citation type="submission" date="2021-05" db="EMBL/GenBank/DDBJ databases">
        <authorList>
            <person name="Tigano A."/>
        </authorList>
    </citation>
    <scope>NUCLEOTIDE SEQUENCE</scope>
</reference>
<keyword evidence="4" id="KW-1015">Disulfide bond</keyword>
<dbReference type="InterPro" id="IPR007110">
    <property type="entry name" value="Ig-like_dom"/>
</dbReference>
<dbReference type="GO" id="GO:0004908">
    <property type="term" value="F:interleukin-1 receptor activity"/>
    <property type="evidence" value="ECO:0007669"/>
    <property type="project" value="InterPro"/>
</dbReference>
<evidence type="ECO:0000256" key="1">
    <source>
        <dbReference type="ARBA" id="ARBA00009752"/>
    </source>
</evidence>
<protein>
    <submittedName>
        <fullName evidence="9">(Atlantic silverside) hypothetical protein</fullName>
    </submittedName>
</protein>
<keyword evidence="7" id="KW-0472">Membrane</keyword>
<name>A0A8S4ABC7_9TELE</name>
<keyword evidence="7" id="KW-1133">Transmembrane helix</keyword>
<dbReference type="Gene3D" id="2.60.40.10">
    <property type="entry name" value="Immunoglobulins"/>
    <property type="match status" value="3"/>
</dbReference>
<dbReference type="OrthoDB" id="9881731at2759"/>
<keyword evidence="3" id="KW-0677">Repeat</keyword>
<dbReference type="PANTHER" id="PTHR11890">
    <property type="entry name" value="INTERLEUKIN-1 RECEPTOR FAMILY MEMBER"/>
    <property type="match status" value="1"/>
</dbReference>
<evidence type="ECO:0000256" key="7">
    <source>
        <dbReference type="SAM" id="Phobius"/>
    </source>
</evidence>
<evidence type="ECO:0000256" key="6">
    <source>
        <dbReference type="ARBA" id="ARBA00023319"/>
    </source>
</evidence>
<dbReference type="Proteomes" id="UP000677803">
    <property type="component" value="Unassembled WGS sequence"/>
</dbReference>
<dbReference type="PRINTS" id="PR01536">
    <property type="entry name" value="INTRLKN1R12F"/>
</dbReference>
<evidence type="ECO:0000313" key="10">
    <source>
        <dbReference type="Proteomes" id="UP000677803"/>
    </source>
</evidence>
<dbReference type="InterPro" id="IPR013783">
    <property type="entry name" value="Ig-like_fold"/>
</dbReference>
<proteinExistence type="inferred from homology"/>
<dbReference type="SUPFAM" id="SSF48726">
    <property type="entry name" value="Immunoglobulin"/>
    <property type="match status" value="2"/>
</dbReference>
<sequence length="367" mass="39359">MEGEAVILHFPILMSIIAYRKMAAQTAMFLISKRNGTEEEETFRGGGRVQQREKQLWLLPAQTSDSGEYTCTYRKLVVNWPVSVGEEVSFTCPHLGCFNASAAPVDWFKDSAGAALPLGGGGGAPYGDGGALVIPAARPPHAGLYTCRLTVMVDGRPYRVSRAYMLHVEGADPEITTTTGHPGAPRTTDPGLVSRTFSTTTVPVNRPPVIVSPLNGTVFESSHGSGVELSCRVLTECPVADSTVVRWLVNGQSVESSPLDKRALEGGRRVTSGAEGCWIELRLAVVEITGGDERAEVSCSARNGAGTREVFVRLQLEDATLTWMAVAAVAGCCLVGVVSIFLCVLFGPRRKTKMDYFLARQNSSVSF</sequence>
<dbReference type="EMBL" id="CAJRST010001113">
    <property type="protein sequence ID" value="CAG5865294.1"/>
    <property type="molecule type" value="Genomic_DNA"/>
</dbReference>